<dbReference type="Proteomes" id="UP000019140">
    <property type="component" value="Unassembled WGS sequence"/>
</dbReference>
<keyword evidence="2" id="KW-1185">Reference proteome</keyword>
<proteinExistence type="predicted"/>
<dbReference type="EMBL" id="AZHX01001953">
    <property type="protein sequence ID" value="ETW98382.1"/>
    <property type="molecule type" value="Genomic_DNA"/>
</dbReference>
<evidence type="ECO:0008006" key="3">
    <source>
        <dbReference type="Google" id="ProtNLM"/>
    </source>
</evidence>
<organism evidence="1 2">
    <name type="scientific">Candidatus Entotheonella gemina</name>
    <dbReference type="NCBI Taxonomy" id="1429439"/>
    <lineage>
        <taxon>Bacteria</taxon>
        <taxon>Pseudomonadati</taxon>
        <taxon>Nitrospinota/Tectimicrobiota group</taxon>
        <taxon>Candidatus Tectimicrobiota</taxon>
        <taxon>Candidatus Entotheonellia</taxon>
        <taxon>Candidatus Entotheonellales</taxon>
        <taxon>Candidatus Entotheonellaceae</taxon>
        <taxon>Candidatus Entotheonella</taxon>
    </lineage>
</organism>
<accession>W4LK84</accession>
<sequence length="176" mass="20468">MVNEFFPIIERFPVGRKNYRMLPVSFITAKVFSSIKMSTNDRETMRRTLERDITELIEKINALLQDVRLRVREAGKKDILFVMDGLDRLRSGLDKNIFQGGGSILKSLRGNFIYVVPISLLYDEQARLLPFDEQVILPMIPIYQRGATRQVNKQSIEFLNHLIGKRITLEEVFTHP</sequence>
<dbReference type="HOGENOM" id="CLU_1522459_0_0_7"/>
<evidence type="ECO:0000313" key="1">
    <source>
        <dbReference type="EMBL" id="ETW98382.1"/>
    </source>
</evidence>
<name>W4LK84_9BACT</name>
<evidence type="ECO:0000313" key="2">
    <source>
        <dbReference type="Proteomes" id="UP000019140"/>
    </source>
</evidence>
<dbReference type="AlphaFoldDB" id="W4LK84"/>
<comment type="caution">
    <text evidence="1">The sequence shown here is derived from an EMBL/GenBank/DDBJ whole genome shotgun (WGS) entry which is preliminary data.</text>
</comment>
<gene>
    <name evidence="1" type="ORF">ETSY2_42920</name>
</gene>
<reference evidence="1 2" key="1">
    <citation type="journal article" date="2014" name="Nature">
        <title>An environmental bacterial taxon with a large and distinct metabolic repertoire.</title>
        <authorList>
            <person name="Wilson M.C."/>
            <person name="Mori T."/>
            <person name="Ruckert C."/>
            <person name="Uria A.R."/>
            <person name="Helf M.J."/>
            <person name="Takada K."/>
            <person name="Gernert C."/>
            <person name="Steffens U.A."/>
            <person name="Heycke N."/>
            <person name="Schmitt S."/>
            <person name="Rinke C."/>
            <person name="Helfrich E.J."/>
            <person name="Brachmann A.O."/>
            <person name="Gurgui C."/>
            <person name="Wakimoto T."/>
            <person name="Kracht M."/>
            <person name="Crusemann M."/>
            <person name="Hentschel U."/>
            <person name="Abe I."/>
            <person name="Matsunaga S."/>
            <person name="Kalinowski J."/>
            <person name="Takeyama H."/>
            <person name="Piel J."/>
        </authorList>
    </citation>
    <scope>NUCLEOTIDE SEQUENCE [LARGE SCALE GENOMIC DNA]</scope>
    <source>
        <strain evidence="2">TSY2</strain>
    </source>
</reference>
<protein>
    <recommendedName>
        <fullName evidence="3">KAP NTPase domain-containing protein</fullName>
    </recommendedName>
</protein>
<dbReference type="PATRIC" id="fig|1429439.4.peg.7189"/>